<accession>A0A6G8RW44</accession>
<name>A0A6G8RW44_9GAMM</name>
<keyword evidence="2" id="KW-1185">Reference proteome</keyword>
<sequence length="127" mass="14769">MLAFATILLQLSVFLQPLLPKHYQIESVCQKVTHELRVLTAHQHLEPNAIYQYEITKQSDHEHQALNHQCQYCVLYGNLVVTPEIGIKEVQVRIKVRMMAFAKNAQNIYFALQRLYLLPQGRAPPFQ</sequence>
<organism evidence="1 2">
    <name type="scientific">Acinetobacter shaoyimingii</name>
    <dbReference type="NCBI Taxonomy" id="2715164"/>
    <lineage>
        <taxon>Bacteria</taxon>
        <taxon>Pseudomonadati</taxon>
        <taxon>Pseudomonadota</taxon>
        <taxon>Gammaproteobacteria</taxon>
        <taxon>Moraxellales</taxon>
        <taxon>Moraxellaceae</taxon>
        <taxon>Acinetobacter</taxon>
    </lineage>
</organism>
<reference evidence="1 2" key="1">
    <citation type="submission" date="2020-03" db="EMBL/GenBank/DDBJ databases">
        <authorList>
            <person name="Zhu W."/>
        </authorList>
    </citation>
    <scope>NUCLEOTIDE SEQUENCE [LARGE SCALE GENOMIC DNA]</scope>
    <source>
        <strain evidence="1 2">323-1</strain>
    </source>
</reference>
<dbReference type="Proteomes" id="UP000502297">
    <property type="component" value="Chromosome"/>
</dbReference>
<evidence type="ECO:0000313" key="1">
    <source>
        <dbReference type="EMBL" id="QIO05943.1"/>
    </source>
</evidence>
<gene>
    <name evidence="1" type="ORF">G8E00_08265</name>
</gene>
<proteinExistence type="predicted"/>
<dbReference type="EMBL" id="CP049801">
    <property type="protein sequence ID" value="QIO05943.1"/>
    <property type="molecule type" value="Genomic_DNA"/>
</dbReference>
<evidence type="ECO:0000313" key="2">
    <source>
        <dbReference type="Proteomes" id="UP000502297"/>
    </source>
</evidence>
<dbReference type="RefSeq" id="WP_166009927.1">
    <property type="nucleotide sequence ID" value="NZ_CP049801.1"/>
</dbReference>
<dbReference type="KEGG" id="asha:G8E00_08265"/>
<protein>
    <submittedName>
        <fullName evidence="1">DUF2946 domain-containing protein</fullName>
    </submittedName>
</protein>
<dbReference type="AlphaFoldDB" id="A0A6G8RW44"/>